<name>A0A1B0BGK6_9MUSC</name>
<accession>A0A1B0BGK6</accession>
<dbReference type="EMBL" id="JXJN01013884">
    <property type="status" value="NOT_ANNOTATED_CDS"/>
    <property type="molecule type" value="Genomic_DNA"/>
</dbReference>
<protein>
    <submittedName>
        <fullName evidence="1">Uncharacterized protein</fullName>
    </submittedName>
</protein>
<dbReference type="AlphaFoldDB" id="A0A1B0BGK6"/>
<dbReference type="VEuPathDB" id="VectorBase:GPPI029326"/>
<sequence>MTVLPWVMLFEAKSFRDIFFSSIPLKVSLDISLTFFNTTSVECLHQLTIAKKRNENTFARLQNG</sequence>
<organism evidence="1 2">
    <name type="scientific">Glossina palpalis gambiensis</name>
    <dbReference type="NCBI Taxonomy" id="67801"/>
    <lineage>
        <taxon>Eukaryota</taxon>
        <taxon>Metazoa</taxon>
        <taxon>Ecdysozoa</taxon>
        <taxon>Arthropoda</taxon>
        <taxon>Hexapoda</taxon>
        <taxon>Insecta</taxon>
        <taxon>Pterygota</taxon>
        <taxon>Neoptera</taxon>
        <taxon>Endopterygota</taxon>
        <taxon>Diptera</taxon>
        <taxon>Brachycera</taxon>
        <taxon>Muscomorpha</taxon>
        <taxon>Hippoboscoidea</taxon>
        <taxon>Glossinidae</taxon>
        <taxon>Glossina</taxon>
    </lineage>
</organism>
<evidence type="ECO:0000313" key="2">
    <source>
        <dbReference type="Proteomes" id="UP000092460"/>
    </source>
</evidence>
<dbReference type="Proteomes" id="UP000092460">
    <property type="component" value="Unassembled WGS sequence"/>
</dbReference>
<keyword evidence="2" id="KW-1185">Reference proteome</keyword>
<reference evidence="2" key="1">
    <citation type="submission" date="2015-01" db="EMBL/GenBank/DDBJ databases">
        <authorList>
            <person name="Aksoy S."/>
            <person name="Warren W."/>
            <person name="Wilson R.K."/>
        </authorList>
    </citation>
    <scope>NUCLEOTIDE SEQUENCE [LARGE SCALE GENOMIC DNA]</scope>
    <source>
        <strain evidence="2">IAEA</strain>
    </source>
</reference>
<dbReference type="EnsemblMetazoa" id="GPPI029326-RA">
    <property type="protein sequence ID" value="GPPI029326-PA"/>
    <property type="gene ID" value="GPPI029326"/>
</dbReference>
<evidence type="ECO:0000313" key="1">
    <source>
        <dbReference type="EnsemblMetazoa" id="GPPI029326-PA"/>
    </source>
</evidence>
<reference evidence="1" key="2">
    <citation type="submission" date="2020-05" db="UniProtKB">
        <authorList>
            <consortium name="EnsemblMetazoa"/>
        </authorList>
    </citation>
    <scope>IDENTIFICATION</scope>
    <source>
        <strain evidence="1">IAEA</strain>
    </source>
</reference>
<proteinExistence type="predicted"/>